<evidence type="ECO:0000313" key="1">
    <source>
        <dbReference type="EMBL" id="MBA4865922.1"/>
    </source>
</evidence>
<name>A0A7W2HJA9_9ACTN</name>
<accession>A0A7W2HJA9</accession>
<dbReference type="Proteomes" id="UP000586976">
    <property type="component" value="Unassembled WGS sequence"/>
</dbReference>
<dbReference type="AlphaFoldDB" id="A0A7W2HJA9"/>
<reference evidence="1 2" key="1">
    <citation type="submission" date="2020-07" db="EMBL/GenBank/DDBJ databases">
        <title>Streptomyces isolated from Indian soil.</title>
        <authorList>
            <person name="Mandal S."/>
            <person name="Maiti P.K."/>
        </authorList>
    </citation>
    <scope>NUCLEOTIDE SEQUENCE [LARGE SCALE GENOMIC DNA]</scope>
    <source>
        <strain evidence="1 2">PSKA54</strain>
    </source>
</reference>
<sequence>MSKPCRNCPAHAAAWLRLRDGTHIRLCHPCLNHWFDEADDRPELEPRIWGWLVPPAPAPAANDIATWAKEPRNHQYVAEVLRREARIDPHWLRDFLRREHRAGHLVLV</sequence>
<proteinExistence type="predicted"/>
<evidence type="ECO:0000313" key="2">
    <source>
        <dbReference type="Proteomes" id="UP000586976"/>
    </source>
</evidence>
<protein>
    <submittedName>
        <fullName evidence="1">Uncharacterized protein</fullName>
    </submittedName>
</protein>
<keyword evidence="2" id="KW-1185">Reference proteome</keyword>
<gene>
    <name evidence="1" type="ORF">H1V43_32175</name>
</gene>
<organism evidence="1 2">
    <name type="scientific">Streptomyces himalayensis subsp. aureolus</name>
    <dbReference type="NCBI Taxonomy" id="2758039"/>
    <lineage>
        <taxon>Bacteria</taxon>
        <taxon>Bacillati</taxon>
        <taxon>Actinomycetota</taxon>
        <taxon>Actinomycetes</taxon>
        <taxon>Kitasatosporales</taxon>
        <taxon>Streptomycetaceae</taxon>
        <taxon>Streptomyces</taxon>
        <taxon>Streptomyces himalayensis</taxon>
    </lineage>
</organism>
<comment type="caution">
    <text evidence="1">The sequence shown here is derived from an EMBL/GenBank/DDBJ whole genome shotgun (WGS) entry which is preliminary data.</text>
</comment>
<dbReference type="EMBL" id="JACEQY010000049">
    <property type="protein sequence ID" value="MBA4865922.1"/>
    <property type="molecule type" value="Genomic_DNA"/>
</dbReference>
<dbReference type="RefSeq" id="WP_181867359.1">
    <property type="nucleotide sequence ID" value="NZ_JACEQY010000049.1"/>
</dbReference>